<dbReference type="Proteomes" id="UP000011260">
    <property type="component" value="Segment"/>
</dbReference>
<evidence type="ECO:0000313" key="7">
    <source>
        <dbReference type="EMBL" id="BAE79743.1"/>
    </source>
</evidence>
<dbReference type="KEGG" id="vg:13663307"/>
<feature type="domain" description="Dicistrovirus capsid-polyprotein C-terminal" evidence="5">
    <location>
        <begin position="718"/>
        <end position="952"/>
    </location>
</feature>
<dbReference type="GeneID" id="13663307"/>
<evidence type="ECO:0000256" key="3">
    <source>
        <dbReference type="ARBA" id="ARBA00022844"/>
    </source>
</evidence>
<sequence>MRFQKLNYDFETAVMLNRVYNTLRNGLQDNSPHSAIELALNKLIVMGILQGISHIDLEQDNYDDSDSLETLYSQSGDIILEDEPFISSHMRFRLANTNAKRRDDIKKTLVKRFRRQKAFSKQFDTHFSSQSGKSEIKDISHDVSVNVGFNSEVPITHTEIKSAFDPLRSDGWDSKLELTSFLRRPVRIYEKTWTVGSFLRDDFFPWDAYLNTASIRRKLENYLYLRGSLKLQIFINGTQFHYGKGIVAYTPFGAAQHPFRTPGSAPVLDNVQYSQKPHVLLDPTDNVGGEMTLPFVFPHNWVRHTIQSDLQQLGQIDLSSFNKLGHSLGDVTSPVRIAIFAYMDDDVALSGSTQFSSQSGKQDEYGEGVLSKPASAVARLAGRLKDVPIIGTYARATEIGAGAVGKIASLFGYCRPLNLDPITKFRPNYLGNVANTSIEEAADKLTFDPKQELSIDPKIIGISDNTDQLSVPYIAQKWSYLTRTPWSASDAADSHLFSMVVNPGMYGTQTISTIDEVMLTPMAFASLPFRYWRGSIKVRVQVAASKFHKGRLRLTYDPNGPNSTLEWGGGYHEIMDISEKRDMEFTIHWNQDRQFLEIRNPMLTANPSPVYDPADGGTPGVNPIAVDLDNDNGVFEIRVLNELVRPSEDDTDTPDINIFVAAGDDFEVMMPYCRNLENISYVSQSGLTEATPSDSAPSGSGEIDTIDIAGGSYETDVASLTYAGETFQSFRNMLKRYHYHTSYINPYEGTAVGLSWVWNFAHPRFPTYKGNDVSNPFSSENEVWAKTTLMNYLTPAFAARRGGIRWKYNFNSNVLNQAPCGRMSVCRWFGGVPTDTQSSIIKLNDGSANNAVSTARSVYYSNITGDGASLTTTLACPTLEIESPYYRSVRYEPTYQSGLIFSDIDDESLALQVMLTSAGGVSSPNEGSYTVDAYVAAGEDFTLDWFVAVPTMYYHDPTPT</sequence>
<comment type="subcellular location">
    <subcellularLocation>
        <location evidence="1">Virion</location>
    </subcellularLocation>
</comment>
<dbReference type="InterPro" id="IPR024343">
    <property type="entry name" value="VP4_dicistrovir"/>
</dbReference>
<evidence type="ECO:0000259" key="6">
    <source>
        <dbReference type="Pfam" id="PF11492"/>
    </source>
</evidence>
<dbReference type="InterPro" id="IPR014872">
    <property type="entry name" value="Dicistrovirus_capsid-polyPr_C"/>
</dbReference>
<dbReference type="EMBL" id="AB243297">
    <property type="protein sequence ID" value="BAE79743.1"/>
    <property type="molecule type" value="Genomic_RNA"/>
</dbReference>
<dbReference type="Pfam" id="PF11492">
    <property type="entry name" value="Dicistro_VP4"/>
    <property type="match status" value="1"/>
</dbReference>
<feature type="domain" description="Capsid protein VP4 dicistrovirus" evidence="6">
    <location>
        <begin position="357"/>
        <end position="413"/>
    </location>
</feature>
<dbReference type="InterPro" id="IPR001676">
    <property type="entry name" value="Picornavirus_capsid"/>
</dbReference>
<dbReference type="CDD" id="cd00205">
    <property type="entry name" value="rhv_like"/>
    <property type="match status" value="2"/>
</dbReference>
<keyword evidence="8" id="KW-1185">Reference proteome</keyword>
<dbReference type="GO" id="GO:0019028">
    <property type="term" value="C:viral capsid"/>
    <property type="evidence" value="ECO:0007669"/>
    <property type="project" value="UniProtKB-KW"/>
</dbReference>
<gene>
    <name evidence="7" type="primary">RsRNAV ORF-2</name>
</gene>
<evidence type="ECO:0000259" key="4">
    <source>
        <dbReference type="Pfam" id="PF00073"/>
    </source>
</evidence>
<organism evidence="7 8">
    <name type="scientific">Rhizosolenia setigera RNA virus 01</name>
    <dbReference type="NCBI Taxonomy" id="359987"/>
    <lineage>
        <taxon>Viruses</taxon>
        <taxon>Riboviria</taxon>
        <taxon>Orthornavirae</taxon>
        <taxon>Pisuviricota</taxon>
        <taxon>Pisoniviricetes</taxon>
        <taxon>Picornavirales</taxon>
        <taxon>Marnaviridae</taxon>
        <taxon>Bacillarnavirus</taxon>
        <taxon>Bacillarnavirus nagasakii</taxon>
    </lineage>
</organism>
<feature type="domain" description="Picornavirus capsid" evidence="4">
    <location>
        <begin position="529"/>
        <end position="567"/>
    </location>
</feature>
<dbReference type="Pfam" id="PF00073">
    <property type="entry name" value="Rhv"/>
    <property type="match status" value="2"/>
</dbReference>
<evidence type="ECO:0000259" key="5">
    <source>
        <dbReference type="Pfam" id="PF08762"/>
    </source>
</evidence>
<evidence type="ECO:0000256" key="1">
    <source>
        <dbReference type="ARBA" id="ARBA00004328"/>
    </source>
</evidence>
<dbReference type="GO" id="GO:0005198">
    <property type="term" value="F:structural molecule activity"/>
    <property type="evidence" value="ECO:0007669"/>
    <property type="project" value="InterPro"/>
</dbReference>
<keyword evidence="2" id="KW-0167">Capsid protein</keyword>
<feature type="domain" description="Picornavirus capsid" evidence="4">
    <location>
        <begin position="210"/>
        <end position="300"/>
    </location>
</feature>
<dbReference type="InterPro" id="IPR029053">
    <property type="entry name" value="Viral_coat"/>
</dbReference>
<proteinExistence type="predicted"/>
<dbReference type="Pfam" id="PF08762">
    <property type="entry name" value="CRPV_capsid"/>
    <property type="match status" value="1"/>
</dbReference>
<evidence type="ECO:0000256" key="2">
    <source>
        <dbReference type="ARBA" id="ARBA00022561"/>
    </source>
</evidence>
<dbReference type="Gene3D" id="2.60.120.20">
    <property type="match status" value="3"/>
</dbReference>
<dbReference type="SUPFAM" id="SSF88633">
    <property type="entry name" value="Positive stranded ssRNA viruses"/>
    <property type="match status" value="3"/>
</dbReference>
<name>Q2HWK2_9VIRU</name>
<dbReference type="InterPro" id="IPR033703">
    <property type="entry name" value="Rhv-like"/>
</dbReference>
<reference evidence="7 8" key="1">
    <citation type="submission" date="2005-11" db="EMBL/GenBank/DDBJ databases">
        <title>Complete nucleotide sequence of a single-stranded RNA virus infecting the bloom-forming diatom Rhizosolenia setigera.</title>
        <authorList>
            <person name="Shirai Y."/>
            <person name="Takao Y."/>
            <person name="Tomaru Y."/>
            <person name="Mizumoto H."/>
            <person name="Nagasaki K."/>
        </authorList>
    </citation>
    <scope>NUCLEOTIDE SEQUENCE [LARGE SCALE GENOMIC DNA]</scope>
    <source>
        <strain evidence="8">Isolate RsRNAV06</strain>
    </source>
</reference>
<accession>Q2HWK2</accession>
<evidence type="ECO:0000313" key="8">
    <source>
        <dbReference type="Proteomes" id="UP000011260"/>
    </source>
</evidence>
<dbReference type="RefSeq" id="YP_006732324.1">
    <property type="nucleotide sequence ID" value="NC_018613.1"/>
</dbReference>
<protein>
    <submittedName>
        <fullName evidence="7">Capsid proteins</fullName>
    </submittedName>
</protein>
<keyword evidence="3" id="KW-0946">Virion</keyword>